<sequence length="349" mass="38564">MTSDQGSNIKSLCGNRRIDWELIGYPAIPTASRMSRAAIKRHWSTHKHGAFSARRVAIPIANSDNPASSNLSTNGDALPPVNGNFPANDAPPVIGAPPADDALLPVVSLMSTVPFLLTMPLLSTVSLQSASFTVWTMMFFLFRPMSPDGTQKLHLVERVYSYRAVLEATSQELLLKRDVPSEERKKFKEFQNQLLSVKELNVLGEIIELLHPAAELHWIAQIESAWPRDDISDGMLLSMCFNPGCAGDELWDRVNAHQVSEHAAEDAAEAAEATKAPSQPPKPQHRASDKIPPEVVSTVEPKPKCPLKLQIKLILPIRFKITPQINLQALTFFQPNCPTRERGQHPPTD</sequence>
<accession>A0A197JSE8</accession>
<dbReference type="OrthoDB" id="2426963at2759"/>
<proteinExistence type="predicted"/>
<reference evidence="2 3" key="1">
    <citation type="submission" date="2016-05" db="EMBL/GenBank/DDBJ databases">
        <title>Genome sequencing reveals origins of a unique bacterial endosymbiosis in the earliest lineages of terrestrial Fungi.</title>
        <authorList>
            <consortium name="DOE Joint Genome Institute"/>
            <person name="Uehling J."/>
            <person name="Gryganskyi A."/>
            <person name="Hameed K."/>
            <person name="Tschaplinski T."/>
            <person name="Misztal P."/>
            <person name="Wu S."/>
            <person name="Desiro A."/>
            <person name="Vande Pol N."/>
            <person name="Du Z.-Y."/>
            <person name="Zienkiewicz A."/>
            <person name="Zienkiewicz K."/>
            <person name="Morin E."/>
            <person name="Tisserant E."/>
            <person name="Splivallo R."/>
            <person name="Hainaut M."/>
            <person name="Henrissat B."/>
            <person name="Ohm R."/>
            <person name="Kuo A."/>
            <person name="Yan J."/>
            <person name="Lipzen A."/>
            <person name="Nolan M."/>
            <person name="Labutti K."/>
            <person name="Barry K."/>
            <person name="Goldstein A."/>
            <person name="Labbe J."/>
            <person name="Schadt C."/>
            <person name="Tuskan G."/>
            <person name="Grigoriev I."/>
            <person name="Martin F."/>
            <person name="Vilgalys R."/>
            <person name="Bonito G."/>
        </authorList>
    </citation>
    <scope>NUCLEOTIDE SEQUENCE [LARGE SCALE GENOMIC DNA]</scope>
    <source>
        <strain evidence="2 3">AG-77</strain>
    </source>
</reference>
<gene>
    <name evidence="2" type="ORF">K457DRAFT_1877762</name>
</gene>
<feature type="region of interest" description="Disordered" evidence="1">
    <location>
        <begin position="261"/>
        <end position="299"/>
    </location>
</feature>
<protein>
    <submittedName>
        <fullName evidence="2">Uncharacterized protein</fullName>
    </submittedName>
</protein>
<keyword evidence="3" id="KW-1185">Reference proteome</keyword>
<dbReference type="EMBL" id="KV442057">
    <property type="protein sequence ID" value="OAQ27376.1"/>
    <property type="molecule type" value="Genomic_DNA"/>
</dbReference>
<organism evidence="2 3">
    <name type="scientific">Linnemannia elongata AG-77</name>
    <dbReference type="NCBI Taxonomy" id="1314771"/>
    <lineage>
        <taxon>Eukaryota</taxon>
        <taxon>Fungi</taxon>
        <taxon>Fungi incertae sedis</taxon>
        <taxon>Mucoromycota</taxon>
        <taxon>Mortierellomycotina</taxon>
        <taxon>Mortierellomycetes</taxon>
        <taxon>Mortierellales</taxon>
        <taxon>Mortierellaceae</taxon>
        <taxon>Linnemannia</taxon>
    </lineage>
</organism>
<evidence type="ECO:0000313" key="2">
    <source>
        <dbReference type="EMBL" id="OAQ27376.1"/>
    </source>
</evidence>
<evidence type="ECO:0000313" key="3">
    <source>
        <dbReference type="Proteomes" id="UP000078512"/>
    </source>
</evidence>
<dbReference type="AlphaFoldDB" id="A0A197JSE8"/>
<evidence type="ECO:0000256" key="1">
    <source>
        <dbReference type="SAM" id="MobiDB-lite"/>
    </source>
</evidence>
<name>A0A197JSE8_9FUNG</name>
<dbReference type="Proteomes" id="UP000078512">
    <property type="component" value="Unassembled WGS sequence"/>
</dbReference>